<dbReference type="CDD" id="cd00063">
    <property type="entry name" value="FN3"/>
    <property type="match status" value="2"/>
</dbReference>
<dbReference type="InterPro" id="IPR013783">
    <property type="entry name" value="Ig-like_fold"/>
</dbReference>
<dbReference type="PANTHER" id="PTHR24099">
    <property type="entry name" value="E3 UBIQUITIN-PROTEIN LIGASE TRIM36-RELATED"/>
    <property type="match status" value="1"/>
</dbReference>
<protein>
    <recommendedName>
        <fullName evidence="8">Cardiomyopathy-associated protein 5</fullName>
    </recommendedName>
</protein>
<keyword evidence="7" id="KW-1185">Reference proteome</keyword>
<reference evidence="6" key="4">
    <citation type="submission" date="2025-08" db="UniProtKB">
        <authorList>
            <consortium name="Ensembl"/>
        </authorList>
    </citation>
    <scope>IDENTIFICATION</scope>
</reference>
<evidence type="ECO:0000259" key="4">
    <source>
        <dbReference type="PROSITE" id="PS50188"/>
    </source>
</evidence>
<dbReference type="Pfam" id="PF00041">
    <property type="entry name" value="fn3"/>
    <property type="match status" value="1"/>
</dbReference>
<keyword evidence="1" id="KW-0175">Coiled coil</keyword>
<proteinExistence type="predicted"/>
<dbReference type="PANTHER" id="PTHR24099:SF7">
    <property type="entry name" value="CARDIOMYOPATHY-ASSOCIATED PROTEIN 5"/>
    <property type="match status" value="1"/>
</dbReference>
<sequence length="1568" mass="176599">MVPMFSSILILKMGCKLLHTLKLFCLFLDSLKNATKDQSVKPKMNYIMSSSSFSMVTVQSEDSGIIWETVSSSRSSTPWASESTVSDVYSVESSVMVDVDQNGSSFSTADRTTGVIPQSHSETIVNELSNEKDTKSKKDVFNIVAEGYEILNIIVPPKLYSVDQEACSNMQDNLMYLQKNPLIDKNKIEDEFECAGNVNREGNGQQLIPPNISDDDYFEKYTLLDEQVDLGKTGLKAQEVPVQVEGNPFPQVDNPVNLKSKSISFSDDTETFMFDEYDMSENPRSFVAMEDEFAQTHKPEGSLLFSTDEGVLSRSYYFPVSTKLAELALLEEPPALAFYYKDLYEEAKGRKEKDNGQSDEESNNSDLLFPSQSSDTDDGNGLYFEKYVLKDDVPGSLRELKTEESFSLMEALSQDNVIDVEADTVFSKDTSTFSAIHTDKAELPTQMRVSEETEVLDECAEKCETAKNETSHILSEIQPIQCEDLSEEAIQTMEDKVHDEISKEIVRFEDTASVDVQKSDSSVRDHVDSVQTAIPIDLFQELMKPGGEVGFCEDTVFVDPSVLKPGSFGGDHFDPAHITILSEFEEQEKPPSEAGACERTPYVEGKIQKPVSPVGNRFDSVHTTILSDSFEEPEIPPSEVGFEGVYNMPTSEQVEDIQNYTPSEEIAVCQIKADVMEKDLCVEDVAFVGTHEAEHLPTDVGEETEGELAEEFISSEAQVHQEINDNQSTERTVPMTVTDECQRVDQFISMDQRVSQKVIEGEIALVNQQLQLKSVQTPGNDTEQATYKGDIELLEAQMICIKDNEYLLKEPCPLESKEEEKMTEEAFPQITAYHKIASEPDDYKGIQAPSTNEEIKGESLTDEIAQALESEWDVLEVPIHESPTGITSCEQDSVYISRDVCQFQTEAFTYKEHGFHYRTISESVDDELDALQQQYLLENVQNQMEEGSETYPEGISQDLFAEDVKKGTDEIYLLEDTRIIDINVLAVPDYDLEFADKDLQELPVEERKNTDVQINEKEDTDVLTLEKSPKPMDTFCITCGFPIFAIDKLFGEHQDHEVTMIDAAMLKMKVSIFKKRNHENCTKEAKLLEEQHEEVMKLLLAQYTEMSQIMEEEKKVKLEHLYDQMVHYRCSIDSAKEAVEKTKESIQNDDITFLQVCLYKGLFANTHNECTAQKQAIRPNQSMLVSIFHKIPSTQPASRPALPVPPSSPTVLPQEPNSATSTTVTVYWKVGEDDVIDYFQVYSVDESEGSVSDEYRMAVKESYCTLDNLDPSRRYLVWVMAVNFSGCSLPSEKVTVRTVPSAPVLNPEECSVCWDSATIRWSSADLDDVDIFTLEFHRQSDLRRSTFRSVSGIRGCEQTVKLQPQEDFLFYITAVNDIGSSDKSRPALISTKRTRFHLNKETVPPNLQLSEDGTLLSTESLHFFNRYPPVLGEPLPTSGQHYWETTVDRCQAYRIGVAYPITTRNCTLGQSLASWCMRYYVTPAGHKYEFLHNSAAHEVFITDFVTRVGILLNGDGSQLSFFNAQSGQLLHSFQHRFTDLICPAFTVEKPVFLAVCTGAELPEFAKCS</sequence>
<dbReference type="Gene3D" id="2.60.40.10">
    <property type="entry name" value="Immunoglobulins"/>
    <property type="match status" value="2"/>
</dbReference>
<evidence type="ECO:0000313" key="7">
    <source>
        <dbReference type="Proteomes" id="UP000314986"/>
    </source>
</evidence>
<keyword evidence="3" id="KW-0732">Signal</keyword>
<reference evidence="7" key="1">
    <citation type="journal article" date="2006" name="Science">
        <title>Ancient noncoding elements conserved in the human genome.</title>
        <authorList>
            <person name="Venkatesh B."/>
            <person name="Kirkness E.F."/>
            <person name="Loh Y.H."/>
            <person name="Halpern A.L."/>
            <person name="Lee A.P."/>
            <person name="Johnson J."/>
            <person name="Dandona N."/>
            <person name="Viswanathan L.D."/>
            <person name="Tay A."/>
            <person name="Venter J.C."/>
            <person name="Strausberg R.L."/>
            <person name="Brenner S."/>
        </authorList>
    </citation>
    <scope>NUCLEOTIDE SEQUENCE [LARGE SCALE GENOMIC DNA]</scope>
</reference>
<dbReference type="PROSITE" id="PS50188">
    <property type="entry name" value="B302_SPRY"/>
    <property type="match status" value="1"/>
</dbReference>
<dbReference type="PROSITE" id="PS50853">
    <property type="entry name" value="FN3"/>
    <property type="match status" value="2"/>
</dbReference>
<evidence type="ECO:0000256" key="2">
    <source>
        <dbReference type="SAM" id="MobiDB-lite"/>
    </source>
</evidence>
<reference evidence="6" key="5">
    <citation type="submission" date="2025-09" db="UniProtKB">
        <authorList>
            <consortium name="Ensembl"/>
        </authorList>
    </citation>
    <scope>IDENTIFICATION</scope>
</reference>
<feature type="domain" description="Fibronectin type-III" evidence="5">
    <location>
        <begin position="1303"/>
        <end position="1394"/>
    </location>
</feature>
<dbReference type="Pfam" id="PF00622">
    <property type="entry name" value="SPRY"/>
    <property type="match status" value="1"/>
</dbReference>
<feature type="domain" description="Fibronectin type-III" evidence="5">
    <location>
        <begin position="1205"/>
        <end position="1301"/>
    </location>
</feature>
<dbReference type="InterPro" id="IPR050617">
    <property type="entry name" value="E3_ligase_FN3/SPRY"/>
</dbReference>
<feature type="chain" id="PRO_5021469694" description="Cardiomyopathy-associated protein 5" evidence="3">
    <location>
        <begin position="21"/>
        <end position="1568"/>
    </location>
</feature>
<dbReference type="InParanoid" id="A0A4W3JRA8"/>
<dbReference type="InterPro" id="IPR036116">
    <property type="entry name" value="FN3_sf"/>
</dbReference>
<accession>A0A4W3JRA8</accession>
<evidence type="ECO:0000256" key="3">
    <source>
        <dbReference type="SAM" id="SignalP"/>
    </source>
</evidence>
<dbReference type="InterPro" id="IPR003877">
    <property type="entry name" value="SPRY_dom"/>
</dbReference>
<evidence type="ECO:0000256" key="1">
    <source>
        <dbReference type="ARBA" id="ARBA00023054"/>
    </source>
</evidence>
<dbReference type="GO" id="GO:0005737">
    <property type="term" value="C:cytoplasm"/>
    <property type="evidence" value="ECO:0007669"/>
    <property type="project" value="TreeGrafter"/>
</dbReference>
<dbReference type="Proteomes" id="UP000314986">
    <property type="component" value="Unassembled WGS sequence"/>
</dbReference>
<dbReference type="InterPro" id="IPR003961">
    <property type="entry name" value="FN3_dom"/>
</dbReference>
<dbReference type="Ensembl" id="ENSCMIT00000045904.1">
    <property type="protein sequence ID" value="ENSCMIP00000045257.1"/>
    <property type="gene ID" value="ENSCMIG00000018687.1"/>
</dbReference>
<feature type="region of interest" description="Disordered" evidence="2">
    <location>
        <begin position="350"/>
        <end position="377"/>
    </location>
</feature>
<evidence type="ECO:0008006" key="8">
    <source>
        <dbReference type="Google" id="ProtNLM"/>
    </source>
</evidence>
<feature type="compositionally biased region" description="Polar residues" evidence="2">
    <location>
        <begin position="364"/>
        <end position="374"/>
    </location>
</feature>
<dbReference type="SUPFAM" id="SSF49899">
    <property type="entry name" value="Concanavalin A-like lectins/glucanases"/>
    <property type="match status" value="1"/>
</dbReference>
<dbReference type="InterPro" id="IPR003879">
    <property type="entry name" value="Butyrophylin_SPRY"/>
</dbReference>
<feature type="domain" description="B30.2/SPRY" evidence="4">
    <location>
        <begin position="1376"/>
        <end position="1562"/>
    </location>
</feature>
<organism evidence="6 7">
    <name type="scientific">Callorhinchus milii</name>
    <name type="common">Ghost shark</name>
    <dbReference type="NCBI Taxonomy" id="7868"/>
    <lineage>
        <taxon>Eukaryota</taxon>
        <taxon>Metazoa</taxon>
        <taxon>Chordata</taxon>
        <taxon>Craniata</taxon>
        <taxon>Vertebrata</taxon>
        <taxon>Chondrichthyes</taxon>
        <taxon>Holocephali</taxon>
        <taxon>Chimaeriformes</taxon>
        <taxon>Callorhinchidae</taxon>
        <taxon>Callorhinchus</taxon>
    </lineage>
</organism>
<reference evidence="7" key="3">
    <citation type="journal article" date="2014" name="Nature">
        <title>Elephant shark genome provides unique insights into gnathostome evolution.</title>
        <authorList>
            <consortium name="International Elephant Shark Genome Sequencing Consortium"/>
            <person name="Venkatesh B."/>
            <person name="Lee A.P."/>
            <person name="Ravi V."/>
            <person name="Maurya A.K."/>
            <person name="Lian M.M."/>
            <person name="Swann J.B."/>
            <person name="Ohta Y."/>
            <person name="Flajnik M.F."/>
            <person name="Sutoh Y."/>
            <person name="Kasahara M."/>
            <person name="Hoon S."/>
            <person name="Gangu V."/>
            <person name="Roy S.W."/>
            <person name="Irimia M."/>
            <person name="Korzh V."/>
            <person name="Kondrychyn I."/>
            <person name="Lim Z.W."/>
            <person name="Tay B.H."/>
            <person name="Tohari S."/>
            <person name="Kong K.W."/>
            <person name="Ho S."/>
            <person name="Lorente-Galdos B."/>
            <person name="Quilez J."/>
            <person name="Marques-Bonet T."/>
            <person name="Raney B.J."/>
            <person name="Ingham P.W."/>
            <person name="Tay A."/>
            <person name="Hillier L.W."/>
            <person name="Minx P."/>
            <person name="Boehm T."/>
            <person name="Wilson R.K."/>
            <person name="Brenner S."/>
            <person name="Warren W.C."/>
        </authorList>
    </citation>
    <scope>NUCLEOTIDE SEQUENCE [LARGE SCALE GENOMIC DNA]</scope>
</reference>
<evidence type="ECO:0000259" key="5">
    <source>
        <dbReference type="PROSITE" id="PS50853"/>
    </source>
</evidence>
<feature type="signal peptide" evidence="3">
    <location>
        <begin position="1"/>
        <end position="20"/>
    </location>
</feature>
<dbReference type="InterPro" id="IPR013320">
    <property type="entry name" value="ConA-like_dom_sf"/>
</dbReference>
<dbReference type="SUPFAM" id="SSF49265">
    <property type="entry name" value="Fibronectin type III"/>
    <property type="match status" value="1"/>
</dbReference>
<dbReference type="InterPro" id="IPR043136">
    <property type="entry name" value="B30.2/SPRY_sf"/>
</dbReference>
<reference evidence="7" key="2">
    <citation type="journal article" date="2007" name="PLoS Biol.">
        <title>Survey sequencing and comparative analysis of the elephant shark (Callorhinchus milii) genome.</title>
        <authorList>
            <person name="Venkatesh B."/>
            <person name="Kirkness E.F."/>
            <person name="Loh Y.H."/>
            <person name="Halpern A.L."/>
            <person name="Lee A.P."/>
            <person name="Johnson J."/>
            <person name="Dandona N."/>
            <person name="Viswanathan L.D."/>
            <person name="Tay A."/>
            <person name="Venter J.C."/>
            <person name="Strausberg R.L."/>
            <person name="Brenner S."/>
        </authorList>
    </citation>
    <scope>NUCLEOTIDE SEQUENCE [LARGE SCALE GENOMIC DNA]</scope>
</reference>
<dbReference type="SMART" id="SM00060">
    <property type="entry name" value="FN3"/>
    <property type="match status" value="2"/>
</dbReference>
<name>A0A4W3JRA8_CALMI</name>
<dbReference type="GeneTree" id="ENSGT00940000159696"/>
<dbReference type="Gene3D" id="2.60.120.920">
    <property type="match status" value="1"/>
</dbReference>
<dbReference type="PRINTS" id="PR01407">
    <property type="entry name" value="BUTYPHLNCDUF"/>
</dbReference>
<dbReference type="STRING" id="7868.ENSCMIP00000045257"/>
<dbReference type="InterPro" id="IPR001870">
    <property type="entry name" value="B30.2/SPRY"/>
</dbReference>
<feature type="region of interest" description="Disordered" evidence="2">
    <location>
        <begin position="1196"/>
        <end position="1217"/>
    </location>
</feature>
<evidence type="ECO:0000313" key="6">
    <source>
        <dbReference type="Ensembl" id="ENSCMIP00000045257.1"/>
    </source>
</evidence>